<dbReference type="Proteomes" id="UP000658656">
    <property type="component" value="Unassembled WGS sequence"/>
</dbReference>
<reference evidence="2" key="1">
    <citation type="journal article" date="2014" name="Int. J. Syst. Evol. Microbiol.">
        <title>Complete genome sequence of Corynebacterium casei LMG S-19264T (=DSM 44701T), isolated from a smear-ripened cheese.</title>
        <authorList>
            <consortium name="US DOE Joint Genome Institute (JGI-PGF)"/>
            <person name="Walter F."/>
            <person name="Albersmeier A."/>
            <person name="Kalinowski J."/>
            <person name="Ruckert C."/>
        </authorList>
    </citation>
    <scope>NUCLEOTIDE SEQUENCE</scope>
    <source>
        <strain evidence="2">CGMCC 4.7679</strain>
    </source>
</reference>
<dbReference type="AlphaFoldDB" id="A0A8H9J1C2"/>
<feature type="region of interest" description="Disordered" evidence="1">
    <location>
        <begin position="34"/>
        <end position="58"/>
    </location>
</feature>
<keyword evidence="3" id="KW-1185">Reference proteome</keyword>
<evidence type="ECO:0000256" key="1">
    <source>
        <dbReference type="SAM" id="MobiDB-lite"/>
    </source>
</evidence>
<reference evidence="2" key="2">
    <citation type="submission" date="2020-09" db="EMBL/GenBank/DDBJ databases">
        <authorList>
            <person name="Sun Q."/>
            <person name="Zhou Y."/>
        </authorList>
    </citation>
    <scope>NUCLEOTIDE SEQUENCE</scope>
    <source>
        <strain evidence="2">CGMCC 4.7679</strain>
    </source>
</reference>
<evidence type="ECO:0000313" key="3">
    <source>
        <dbReference type="Proteomes" id="UP000658656"/>
    </source>
</evidence>
<comment type="caution">
    <text evidence="2">The sequence shown here is derived from an EMBL/GenBank/DDBJ whole genome shotgun (WGS) entry which is preliminary data.</text>
</comment>
<proteinExistence type="predicted"/>
<sequence>MDATASAEEERLGIGRDLLAYLYRSYFATEVFHADPHPGRSSAPPRTGSLELAYRRAG</sequence>
<evidence type="ECO:0000313" key="2">
    <source>
        <dbReference type="EMBL" id="GHF71184.1"/>
    </source>
</evidence>
<dbReference type="RefSeq" id="WP_183176867.1">
    <property type="nucleotide sequence ID" value="NZ_BNAV01000008.1"/>
</dbReference>
<dbReference type="EMBL" id="BNAV01000008">
    <property type="protein sequence ID" value="GHF71184.1"/>
    <property type="molecule type" value="Genomic_DNA"/>
</dbReference>
<gene>
    <name evidence="2" type="ORF">GCM10017566_51300</name>
</gene>
<name>A0A8H9J1C2_9PSEU</name>
<accession>A0A8H9J1C2</accession>
<organism evidence="2 3">
    <name type="scientific">Amycolatopsis bartoniae</name>
    <dbReference type="NCBI Taxonomy" id="941986"/>
    <lineage>
        <taxon>Bacteria</taxon>
        <taxon>Bacillati</taxon>
        <taxon>Actinomycetota</taxon>
        <taxon>Actinomycetes</taxon>
        <taxon>Pseudonocardiales</taxon>
        <taxon>Pseudonocardiaceae</taxon>
        <taxon>Amycolatopsis</taxon>
    </lineage>
</organism>
<protein>
    <submittedName>
        <fullName evidence="2">Uncharacterized protein</fullName>
    </submittedName>
</protein>